<feature type="region of interest" description="Disordered" evidence="6">
    <location>
        <begin position="759"/>
        <end position="798"/>
    </location>
</feature>
<dbReference type="SUPFAM" id="SSF51182">
    <property type="entry name" value="RmlC-like cupins"/>
    <property type="match status" value="3"/>
</dbReference>
<protein>
    <submittedName>
        <fullName evidence="8">11s globulin subunit beta</fullName>
    </submittedName>
</protein>
<name>A0AAW0LU79_QUESU</name>
<evidence type="ECO:0000256" key="4">
    <source>
        <dbReference type="ARBA" id="ARBA00023157"/>
    </source>
</evidence>
<feature type="region of interest" description="Disordered" evidence="6">
    <location>
        <begin position="249"/>
        <end position="269"/>
    </location>
</feature>
<dbReference type="SMART" id="SM00835">
    <property type="entry name" value="Cupin_1"/>
    <property type="match status" value="4"/>
</dbReference>
<feature type="signal peptide" evidence="5">
    <location>
        <begin position="1"/>
        <end position="21"/>
    </location>
</feature>
<reference evidence="8 9" key="1">
    <citation type="journal article" date="2018" name="Sci. Data">
        <title>The draft genome sequence of cork oak.</title>
        <authorList>
            <person name="Ramos A.M."/>
            <person name="Usie A."/>
            <person name="Barbosa P."/>
            <person name="Barros P.M."/>
            <person name="Capote T."/>
            <person name="Chaves I."/>
            <person name="Simoes F."/>
            <person name="Abreu I."/>
            <person name="Carrasquinho I."/>
            <person name="Faro C."/>
            <person name="Guimaraes J.B."/>
            <person name="Mendonca D."/>
            <person name="Nobrega F."/>
            <person name="Rodrigues L."/>
            <person name="Saibo N.J.M."/>
            <person name="Varela M.C."/>
            <person name="Egas C."/>
            <person name="Matos J."/>
            <person name="Miguel C.M."/>
            <person name="Oliveira M.M."/>
            <person name="Ricardo C.P."/>
            <person name="Goncalves S."/>
        </authorList>
    </citation>
    <scope>NUCLEOTIDE SEQUENCE [LARGE SCALE GENOMIC DNA]</scope>
    <source>
        <strain evidence="9">cv. HL8</strain>
    </source>
</reference>
<keyword evidence="4 5" id="KW-1015">Disulfide bond</keyword>
<feature type="domain" description="Cupin type-1" evidence="7">
    <location>
        <begin position="45"/>
        <end position="227"/>
    </location>
</feature>
<dbReference type="PRINTS" id="PR00439">
    <property type="entry name" value="11SGLOBULIN"/>
</dbReference>
<dbReference type="CDD" id="cd02242">
    <property type="entry name" value="cupin_11S_legumin_N"/>
    <property type="match status" value="2"/>
</dbReference>
<dbReference type="Proteomes" id="UP000237347">
    <property type="component" value="Unassembled WGS sequence"/>
</dbReference>
<dbReference type="PANTHER" id="PTHR31189">
    <property type="entry name" value="OS03G0336100 PROTEIN-RELATED"/>
    <property type="match status" value="1"/>
</dbReference>
<keyword evidence="5" id="KW-0732">Signal</keyword>
<comment type="similarity">
    <text evidence="1 5">Belongs to the 11S seed storage protein (globulins) family.</text>
</comment>
<evidence type="ECO:0000256" key="1">
    <source>
        <dbReference type="ARBA" id="ARBA00007178"/>
    </source>
</evidence>
<accession>A0AAW0LU79</accession>
<feature type="region of interest" description="Disordered" evidence="6">
    <location>
        <begin position="524"/>
        <end position="564"/>
    </location>
</feature>
<dbReference type="CDD" id="cd02243">
    <property type="entry name" value="cupin_11S_legumin_C"/>
    <property type="match status" value="2"/>
</dbReference>
<dbReference type="FunFam" id="2.60.120.10:FF:000073">
    <property type="entry name" value="Glycinin G1"/>
    <property type="match status" value="2"/>
</dbReference>
<evidence type="ECO:0000256" key="3">
    <source>
        <dbReference type="ARBA" id="ARBA00023129"/>
    </source>
</evidence>
<evidence type="ECO:0000313" key="9">
    <source>
        <dbReference type="Proteomes" id="UP000237347"/>
    </source>
</evidence>
<comment type="subunit">
    <text evidence="5">Hexamer; each subunit is composed of an acidic and a basic chain derived from a single precursor and linked by a disulfide bond.</text>
</comment>
<dbReference type="PANTHER" id="PTHR31189:SF48">
    <property type="entry name" value="LEGUMIN B"/>
    <property type="match status" value="1"/>
</dbReference>
<gene>
    <name evidence="8" type="primary">11SB_0</name>
    <name evidence="8" type="ORF">CFP56_033832</name>
</gene>
<dbReference type="Gene3D" id="2.60.120.10">
    <property type="entry name" value="Jelly Rolls"/>
    <property type="match status" value="5"/>
</dbReference>
<dbReference type="InterPro" id="IPR022379">
    <property type="entry name" value="11S_seedstore_CS"/>
</dbReference>
<proteinExistence type="inferred from homology"/>
<comment type="function">
    <text evidence="5">Seed storage protein.</text>
</comment>
<dbReference type="InterPro" id="IPR011051">
    <property type="entry name" value="RmlC_Cupin_sf"/>
</dbReference>
<feature type="chain" id="PRO_5043093850" evidence="5">
    <location>
        <begin position="22"/>
        <end position="1046"/>
    </location>
</feature>
<dbReference type="GO" id="GO:0045735">
    <property type="term" value="F:nutrient reservoir activity"/>
    <property type="evidence" value="ECO:0007669"/>
    <property type="project" value="UniProtKB-KW"/>
</dbReference>
<sequence length="1046" mass="119665">MAYSYLISLSICFLVLHVCFAQIDQVTQRTRLPQQHRFQTECRLDNLDAQEPSESIESEAGYTEYWDQNDDQFQCAGVALLRHTIQRKGIQGAVLPGCPNTYQSPLQFGNRRTQQRIEDSHQKLRPIREGDILAVPGGVAQWIYNDGENQLVLVGFYDTLNEENQLDQNPRDFYLAGNPQEQSEQRSQRSRGQSRRGEQDNNGNNVFGGFDRRSLVESLNIREDLVDKIQSRREDQRGNIVNVQDDLQLIAPGREDDEEREDRQQEGRRVNGIEETFCTQRLKHNAVDPQLADFYNPRAGRVTTLNSYVFPILERLQLSVVRGFLHKNALVGPYYNLNSNSVIYGLRGNAKVQVVDDNGDNVYDGELREGQALVVPQNYAVLKRAKNEGFEWVSFKTNDNAITNQLAGHRSVLQALPLDVIANAFDIDENDAFQLKNNRDEIGRGIQGAVLPGCPNTYQSPLQFGNRRTQQIIEDSHQKLRPIREGDILAVPEEVAQWIYNDDDNQLVLVGFYDTLNEENRLNQNPRDFYLAGNPQEQSEQRGRGQSYRGEQDNNGKNVFSGFDRRGNIANVQDDLQLIAQEGKTMKNGKTNDDKEEERMALRKPFVHKVSIEQVTRRTRLPHQHRFQTECRLDNLNAQEPSERIESEAGFTEYWDQNDDQFQCAGVALLRHTIQRKGIQGAVLPGCPNTYQSPLQFGNRRTQQRIEDSHQKLRPIREGDILAVPEGVAQWIYNDGENQLVLVGFYDTLNEENQLDQNPRDFYLAGNPQEQSEQRSQRSRGQSRRGEQDNTGNNVFGGFDRRSLVESLNIREDLVDKIQSQREDQRGNIVNVQDDLQLIAPGREDDEEREDRQQEGRRENGIEETFCTQRLKYNADDPQLADFYNPRAGRVTTLNSYVFPILERLQLSVVRGFLHKNALVGPYYNLNSNSVIYGLRGNAKVQVVDDNGDNVYDGQLREGQALVVPQNYVVLKRAENEGFEWVSIKTNDNAITNQLAGRLSVIQALPVDVLQNAFNIDENDAFQLKNNRNEAGVFSPSESQSQRRRD</sequence>
<feature type="domain" description="Cupin type-1" evidence="7">
    <location>
        <begin position="284"/>
        <end position="433"/>
    </location>
</feature>
<keyword evidence="2 5" id="KW-0758">Storage protein</keyword>
<dbReference type="InterPro" id="IPR006044">
    <property type="entry name" value="11S_seedstore_pln"/>
</dbReference>
<comment type="caution">
    <text evidence="8">The sequence shown here is derived from an EMBL/GenBank/DDBJ whole genome shotgun (WGS) entry which is preliminary data.</text>
</comment>
<evidence type="ECO:0000259" key="7">
    <source>
        <dbReference type="SMART" id="SM00835"/>
    </source>
</evidence>
<keyword evidence="3 5" id="KW-0708">Seed storage protein</keyword>
<evidence type="ECO:0000256" key="6">
    <source>
        <dbReference type="SAM" id="MobiDB-lite"/>
    </source>
</evidence>
<feature type="domain" description="Cupin type-1" evidence="7">
    <location>
        <begin position="636"/>
        <end position="816"/>
    </location>
</feature>
<feature type="compositionally biased region" description="Basic and acidic residues" evidence="6">
    <location>
        <begin position="850"/>
        <end position="861"/>
    </location>
</feature>
<dbReference type="AlphaFoldDB" id="A0AAW0LU79"/>
<keyword evidence="9" id="KW-1185">Reference proteome</keyword>
<evidence type="ECO:0000313" key="8">
    <source>
        <dbReference type="EMBL" id="KAK7853986.1"/>
    </source>
</evidence>
<dbReference type="Pfam" id="PF00190">
    <property type="entry name" value="Cupin_1"/>
    <property type="match status" value="5"/>
</dbReference>
<feature type="domain" description="Cupin type-1" evidence="7">
    <location>
        <begin position="873"/>
        <end position="1022"/>
    </location>
</feature>
<dbReference type="InterPro" id="IPR006045">
    <property type="entry name" value="Cupin_1"/>
</dbReference>
<dbReference type="EMBL" id="PKMF04000059">
    <property type="protein sequence ID" value="KAK7853986.1"/>
    <property type="molecule type" value="Genomic_DNA"/>
</dbReference>
<evidence type="ECO:0000256" key="2">
    <source>
        <dbReference type="ARBA" id="ARBA00022761"/>
    </source>
</evidence>
<organism evidence="8 9">
    <name type="scientific">Quercus suber</name>
    <name type="common">Cork oak</name>
    <dbReference type="NCBI Taxonomy" id="58331"/>
    <lineage>
        <taxon>Eukaryota</taxon>
        <taxon>Viridiplantae</taxon>
        <taxon>Streptophyta</taxon>
        <taxon>Embryophyta</taxon>
        <taxon>Tracheophyta</taxon>
        <taxon>Spermatophyta</taxon>
        <taxon>Magnoliopsida</taxon>
        <taxon>eudicotyledons</taxon>
        <taxon>Gunneridae</taxon>
        <taxon>Pentapetalae</taxon>
        <taxon>rosids</taxon>
        <taxon>fabids</taxon>
        <taxon>Fagales</taxon>
        <taxon>Fagaceae</taxon>
        <taxon>Quercus</taxon>
    </lineage>
</organism>
<dbReference type="InterPro" id="IPR050253">
    <property type="entry name" value="Seed_Storage-Functional"/>
</dbReference>
<evidence type="ECO:0000256" key="5">
    <source>
        <dbReference type="RuleBase" id="RU003681"/>
    </source>
</evidence>
<feature type="region of interest" description="Disordered" evidence="6">
    <location>
        <begin position="826"/>
        <end position="861"/>
    </location>
</feature>
<feature type="region of interest" description="Disordered" evidence="6">
    <location>
        <begin position="170"/>
        <end position="209"/>
    </location>
</feature>
<dbReference type="PROSITE" id="PS00305">
    <property type="entry name" value="11S_SEED_STORAGE"/>
    <property type="match status" value="2"/>
</dbReference>
<dbReference type="InterPro" id="IPR014710">
    <property type="entry name" value="RmlC-like_jellyroll"/>
</dbReference>
<feature type="region of interest" description="Disordered" evidence="6">
    <location>
        <begin position="1027"/>
        <end position="1046"/>
    </location>
</feature>